<protein>
    <submittedName>
        <fullName evidence="2">Uncharacterized protein</fullName>
    </submittedName>
</protein>
<gene>
    <name evidence="2" type="ORF">SIAM614_17284</name>
</gene>
<name>A0P2C3_ROSAI</name>
<dbReference type="EMBL" id="AAUW01000026">
    <property type="protein sequence ID" value="EAV40787.1"/>
    <property type="molecule type" value="Genomic_DNA"/>
</dbReference>
<dbReference type="AlphaFoldDB" id="A0P2C3"/>
<comment type="caution">
    <text evidence="2">The sequence shown here is derived from an EMBL/GenBank/DDBJ whole genome shotgun (WGS) entry which is preliminary data.</text>
</comment>
<organism evidence="2 3">
    <name type="scientific">Roseibium aggregatum (strain ATCC 25650 / DSM 13394 / JCM 20685 / NBRC 16684 / NCIMB 2208 / IAM 12614 / B1)</name>
    <name type="common">Stappia aggregata</name>
    <dbReference type="NCBI Taxonomy" id="384765"/>
    <lineage>
        <taxon>Bacteria</taxon>
        <taxon>Pseudomonadati</taxon>
        <taxon>Pseudomonadota</taxon>
        <taxon>Alphaproteobacteria</taxon>
        <taxon>Hyphomicrobiales</taxon>
        <taxon>Stappiaceae</taxon>
        <taxon>Roseibium</taxon>
    </lineage>
</organism>
<feature type="region of interest" description="Disordered" evidence="1">
    <location>
        <begin position="1"/>
        <end position="29"/>
    </location>
</feature>
<accession>A0P2C3</accession>
<evidence type="ECO:0000256" key="1">
    <source>
        <dbReference type="SAM" id="MobiDB-lite"/>
    </source>
</evidence>
<proteinExistence type="predicted"/>
<sequence length="29" mass="3334">MMSHGMTKEIALPRVPRIEMNGFQTSQRS</sequence>
<evidence type="ECO:0000313" key="2">
    <source>
        <dbReference type="EMBL" id="EAV40787.1"/>
    </source>
</evidence>
<dbReference type="Proteomes" id="UP000004848">
    <property type="component" value="Unassembled WGS sequence"/>
</dbReference>
<evidence type="ECO:0000313" key="3">
    <source>
        <dbReference type="Proteomes" id="UP000004848"/>
    </source>
</evidence>
<reference evidence="2 3" key="1">
    <citation type="submission" date="2006-05" db="EMBL/GenBank/DDBJ databases">
        <authorList>
            <person name="King G."/>
            <person name="Ferriera S."/>
            <person name="Johnson J."/>
            <person name="Kravitz S."/>
            <person name="Beeson K."/>
            <person name="Sutton G."/>
            <person name="Rogers Y.-H."/>
            <person name="Friedman R."/>
            <person name="Frazier M."/>
            <person name="Venter J.C."/>
        </authorList>
    </citation>
    <scope>NUCLEOTIDE SEQUENCE [LARGE SCALE GENOMIC DNA]</scope>
    <source>
        <strain evidence="3">ATCC 25650 / DSM 13394 / JCM 20685 / NBRC 16684 / NCIMB 2208 / IAM 12614 / B1</strain>
    </source>
</reference>